<feature type="transmembrane region" description="Helical" evidence="12">
    <location>
        <begin position="917"/>
        <end position="941"/>
    </location>
</feature>
<evidence type="ECO:0000259" key="15">
    <source>
        <dbReference type="PROSITE" id="PS51004"/>
    </source>
</evidence>
<dbReference type="Gene3D" id="2.130.10.10">
    <property type="entry name" value="YVTN repeat-like/Quinoprotein amine dehydrogenase"/>
    <property type="match status" value="1"/>
</dbReference>
<evidence type="ECO:0000256" key="2">
    <source>
        <dbReference type="ARBA" id="ARBA00022448"/>
    </source>
</evidence>
<name>A0A1I8BA04_MELHA</name>
<accession>A0A1I8BA04</accession>
<feature type="region of interest" description="Disordered" evidence="11">
    <location>
        <begin position="642"/>
        <end position="668"/>
    </location>
</feature>
<dbReference type="NCBIfam" id="TIGR00879">
    <property type="entry name" value="SP"/>
    <property type="match status" value="1"/>
</dbReference>
<evidence type="ECO:0000256" key="7">
    <source>
        <dbReference type="ARBA" id="ARBA00023136"/>
    </source>
</evidence>
<dbReference type="Gene3D" id="3.30.1680.10">
    <property type="entry name" value="ligand-binding face of the semaphorins, domain 2"/>
    <property type="match status" value="1"/>
</dbReference>
<keyword evidence="5" id="KW-0524">Neurogenesis</keyword>
<feature type="transmembrane region" description="Helical" evidence="12">
    <location>
        <begin position="1168"/>
        <end position="1186"/>
    </location>
</feature>
<dbReference type="InterPro" id="IPR005828">
    <property type="entry name" value="MFS_sugar_transport-like"/>
</dbReference>
<dbReference type="WBParaSite" id="MhA1_Contig1646.frz3.gene2">
    <property type="protein sequence ID" value="MhA1_Contig1646.frz3.gene2"/>
    <property type="gene ID" value="MhA1_Contig1646.frz3.gene2"/>
</dbReference>
<keyword evidence="6 12" id="KW-1133">Transmembrane helix</keyword>
<evidence type="ECO:0000256" key="4">
    <source>
        <dbReference type="ARBA" id="ARBA00022692"/>
    </source>
</evidence>
<dbReference type="InterPro" id="IPR020846">
    <property type="entry name" value="MFS_dom"/>
</dbReference>
<dbReference type="Pfam" id="PF00083">
    <property type="entry name" value="Sugar_tr"/>
    <property type="match status" value="1"/>
</dbReference>
<feature type="transmembrane region" description="Helical" evidence="12">
    <location>
        <begin position="839"/>
        <end position="857"/>
    </location>
</feature>
<feature type="chain" id="PRO_5009315585" evidence="13">
    <location>
        <begin position="20"/>
        <end position="1228"/>
    </location>
</feature>
<sequence>MPLMNLLILLISTIIPIHSIENLNPRPSQFINEVESIPRFTSPIKAQDRFILLDANADNIMIGGRDALYNLSTSKLNSRLTIQWKAPGQTIEECLMKGKSESECHNFIRVATKLQNGHTLLCGTHAFSPQCREYEFIPSEDRFTEKGQFNGQAISPYDPLQNSSFVYLPERNDIFVGAISDFSATDPLIYRRRLSGGDSLRTQKDDRVIDEPNFVGSFSFGDYVYFWYREKASDALDNNRETQIYSRVGRVCANDPGGPSPAQDRWSSFLKLRLNCSVPGDGDISPFYFNEIQSISEPIPYGGNSGDALVYAIFQTSRSLPMSAVCAFRMSQIDSVFDHGRFKTQRSPTSLWTPSQKFYSNPSERPGQCGPDVSNRLSEMAPISKNPLMYEAVSTIGNSPLLVEGPNRADLTAIAVTADALSIRRQKHNAIFVGRTDGTISKLIDLSQNGTAVLVETIKVFPLLTPIIGIRLLPSTSTNIPSLIVSSLSQVANIPLQHCSLADNCGRCVALRDPHCAWDIELRRCVNRKDWNSGSYVQNVLLGVSEQCPGFTSILGNAENGAAYVIDEDVFGQNLSPLNNRLSDDSDAAHIAEPTQRGIDLAGLYSTGSLSVLVLLVLVATLFGFVIGWRIAKWRTLNEFTRNNPASSGASTSSNSSDYADGTDGSARARLARQDSTEQKMMMLAGNNVYSVGPRSCVCNGGDTVSLVMSQRGGVHHLVPLTSISTGASRANSGFATPRHDTRCQTASLGSTLPRDYRIKKNIHYRCFLHKITWICTLGGLLFGYDTGVINGALPYMRNDLKLSDVKIGIVTSSLLIGATFGSFIGGHLADWVGRRKTLIILSFLILFRFILGLAVGGASTTVPVHSHNFVFLAELSPAKLRGQVVTRNELMIVSGQLIAYICNAILGNIWGHRTDIWRWMLALAVIPAIGLLLGVLFAGIPESPRWLCHKGQNEIAISVLRKIRRSEQEVFDEVEDVRQTMEQEQNKSFSECLSERWLRRCLFIGIGIAMCNQLAGVNSIMYFGTDILTRSGLDNNAALVANIANGVISVLATCLGIFLLGRIGRRPMLLSGQIGTIVMHLLIGTTALLLKEGAIRGYIVLSLTVTFLLFQQGGISPVTWLVQSEMFPLKIRGLAMGLTTSILWLINCLISFLFPVLVGIINVWGTSYLFVIIGISAAIFVWFCMPETRMKSLEELERQFRAENLKELRSPAKNNLEITSTTIRLNN</sequence>
<dbReference type="Proteomes" id="UP000095281">
    <property type="component" value="Unplaced"/>
</dbReference>
<keyword evidence="13" id="KW-0732">Signal</keyword>
<dbReference type="InterPro" id="IPR003663">
    <property type="entry name" value="Sugar/inositol_transpt"/>
</dbReference>
<dbReference type="GO" id="GO:0071526">
    <property type="term" value="P:semaphorin-plexin signaling pathway"/>
    <property type="evidence" value="ECO:0007669"/>
    <property type="project" value="TreeGrafter"/>
</dbReference>
<feature type="domain" description="Major facilitator superfamily (MFS) profile" evidence="14">
    <location>
        <begin position="772"/>
        <end position="1190"/>
    </location>
</feature>
<dbReference type="SMART" id="SM00423">
    <property type="entry name" value="PSI"/>
    <property type="match status" value="1"/>
</dbReference>
<dbReference type="GO" id="GO:0030215">
    <property type="term" value="F:semaphorin receptor binding"/>
    <property type="evidence" value="ECO:0007669"/>
    <property type="project" value="InterPro"/>
</dbReference>
<evidence type="ECO:0000256" key="6">
    <source>
        <dbReference type="ARBA" id="ARBA00022989"/>
    </source>
</evidence>
<dbReference type="PANTHER" id="PTHR11036">
    <property type="entry name" value="SEMAPHORIN"/>
    <property type="match status" value="1"/>
</dbReference>
<organism evidence="16 17">
    <name type="scientific">Meloidogyne hapla</name>
    <name type="common">Root-knot nematode worm</name>
    <dbReference type="NCBI Taxonomy" id="6305"/>
    <lineage>
        <taxon>Eukaryota</taxon>
        <taxon>Metazoa</taxon>
        <taxon>Ecdysozoa</taxon>
        <taxon>Nematoda</taxon>
        <taxon>Chromadorea</taxon>
        <taxon>Rhabditida</taxon>
        <taxon>Tylenchina</taxon>
        <taxon>Tylenchomorpha</taxon>
        <taxon>Tylenchoidea</taxon>
        <taxon>Meloidogynidae</taxon>
        <taxon>Meloidogyninae</taxon>
        <taxon>Meloidogyne</taxon>
    </lineage>
</organism>
<dbReference type="InterPro" id="IPR027231">
    <property type="entry name" value="Semaphorin"/>
</dbReference>
<keyword evidence="3" id="KW-1003">Cell membrane</keyword>
<dbReference type="GO" id="GO:0007411">
    <property type="term" value="P:axon guidance"/>
    <property type="evidence" value="ECO:0007669"/>
    <property type="project" value="TreeGrafter"/>
</dbReference>
<dbReference type="InterPro" id="IPR036259">
    <property type="entry name" value="MFS_trans_sf"/>
</dbReference>
<comment type="caution">
    <text evidence="10">Lacks conserved residue(s) required for the propagation of feature annotation.</text>
</comment>
<dbReference type="PROSITE" id="PS50850">
    <property type="entry name" value="MFS"/>
    <property type="match status" value="1"/>
</dbReference>
<dbReference type="InterPro" id="IPR002165">
    <property type="entry name" value="Plexin_repeat"/>
</dbReference>
<dbReference type="GO" id="GO:0030335">
    <property type="term" value="P:positive regulation of cell migration"/>
    <property type="evidence" value="ECO:0007669"/>
    <property type="project" value="TreeGrafter"/>
</dbReference>
<keyword evidence="8" id="KW-1015">Disulfide bond</keyword>
<keyword evidence="7 12" id="KW-0472">Membrane</keyword>
<evidence type="ECO:0000256" key="12">
    <source>
        <dbReference type="SAM" id="Phobius"/>
    </source>
</evidence>
<dbReference type="SUPFAM" id="SSF103575">
    <property type="entry name" value="Plexin repeat"/>
    <property type="match status" value="1"/>
</dbReference>
<feature type="transmembrane region" description="Helical" evidence="12">
    <location>
        <begin position="1069"/>
        <end position="1090"/>
    </location>
</feature>
<evidence type="ECO:0000256" key="1">
    <source>
        <dbReference type="ARBA" id="ARBA00004651"/>
    </source>
</evidence>
<evidence type="ECO:0000256" key="3">
    <source>
        <dbReference type="ARBA" id="ARBA00022475"/>
    </source>
</evidence>
<keyword evidence="16" id="KW-1185">Reference proteome</keyword>
<feature type="transmembrane region" description="Helical" evidence="12">
    <location>
        <begin position="1096"/>
        <end position="1123"/>
    </location>
</feature>
<keyword evidence="4 12" id="KW-0812">Transmembrane</keyword>
<feature type="transmembrane region" description="Helical" evidence="12">
    <location>
        <begin position="768"/>
        <end position="788"/>
    </location>
</feature>
<evidence type="ECO:0000256" key="9">
    <source>
        <dbReference type="ARBA" id="ARBA00023180"/>
    </source>
</evidence>
<dbReference type="InterPro" id="IPR015943">
    <property type="entry name" value="WD40/YVTN_repeat-like_dom_sf"/>
</dbReference>
<keyword evidence="2" id="KW-0813">Transport</keyword>
<keyword evidence="9" id="KW-0325">Glycoprotein</keyword>
<dbReference type="GO" id="GO:0005886">
    <property type="term" value="C:plasma membrane"/>
    <property type="evidence" value="ECO:0007669"/>
    <property type="project" value="UniProtKB-SubCell"/>
</dbReference>
<evidence type="ECO:0000256" key="10">
    <source>
        <dbReference type="PROSITE-ProRule" id="PRU00352"/>
    </source>
</evidence>
<dbReference type="InterPro" id="IPR047984">
    <property type="entry name" value="XylE-like"/>
</dbReference>
<dbReference type="SUPFAM" id="SSF101912">
    <property type="entry name" value="Sema domain"/>
    <property type="match status" value="1"/>
</dbReference>
<dbReference type="GO" id="GO:0022857">
    <property type="term" value="F:transmembrane transporter activity"/>
    <property type="evidence" value="ECO:0007669"/>
    <property type="project" value="InterPro"/>
</dbReference>
<feature type="compositionally biased region" description="Low complexity" evidence="11">
    <location>
        <begin position="643"/>
        <end position="660"/>
    </location>
</feature>
<feature type="transmembrane region" description="Helical" evidence="12">
    <location>
        <begin position="808"/>
        <end position="827"/>
    </location>
</feature>
<dbReference type="Gene3D" id="1.20.1250.20">
    <property type="entry name" value="MFS general substrate transporter like domains"/>
    <property type="match status" value="1"/>
</dbReference>
<dbReference type="SUPFAM" id="SSF103473">
    <property type="entry name" value="MFS general substrate transporter"/>
    <property type="match status" value="1"/>
</dbReference>
<reference evidence="17" key="1">
    <citation type="submission" date="2016-11" db="UniProtKB">
        <authorList>
            <consortium name="WormBaseParasite"/>
        </authorList>
    </citation>
    <scope>IDENTIFICATION</scope>
</reference>
<dbReference type="PROSITE" id="PS51004">
    <property type="entry name" value="SEMA"/>
    <property type="match status" value="1"/>
</dbReference>
<dbReference type="InterPro" id="IPR036352">
    <property type="entry name" value="Semap_dom_sf"/>
</dbReference>
<feature type="domain" description="Sema" evidence="15">
    <location>
        <begin position="20"/>
        <end position="496"/>
    </location>
</feature>
<feature type="transmembrane region" description="Helical" evidence="12">
    <location>
        <begin position="1044"/>
        <end position="1062"/>
    </location>
</feature>
<dbReference type="InterPro" id="IPR016201">
    <property type="entry name" value="PSI"/>
</dbReference>
<proteinExistence type="predicted"/>
<dbReference type="AlphaFoldDB" id="A0A1I8BA04"/>
<feature type="transmembrane region" description="Helical" evidence="12">
    <location>
        <begin position="1135"/>
        <end position="1162"/>
    </location>
</feature>
<dbReference type="Pfam" id="PF01437">
    <property type="entry name" value="PSI"/>
    <property type="match status" value="1"/>
</dbReference>
<evidence type="ECO:0000313" key="17">
    <source>
        <dbReference type="WBParaSite" id="MhA1_Contig1646.frz3.gene2"/>
    </source>
</evidence>
<dbReference type="PRINTS" id="PR00171">
    <property type="entry name" value="SUGRTRNSPORT"/>
</dbReference>
<comment type="subcellular location">
    <subcellularLocation>
        <location evidence="1">Cell membrane</location>
        <topology evidence="1">Multi-pass membrane protein</topology>
    </subcellularLocation>
</comment>
<dbReference type="CDD" id="cd17359">
    <property type="entry name" value="MFS_XylE_like"/>
    <property type="match status" value="1"/>
</dbReference>
<dbReference type="InterPro" id="IPR001627">
    <property type="entry name" value="Semap_dom"/>
</dbReference>
<dbReference type="PANTHER" id="PTHR11036:SF127">
    <property type="entry name" value="SEMAPHORIN-1A"/>
    <property type="match status" value="1"/>
</dbReference>
<dbReference type="GO" id="GO:0045499">
    <property type="term" value="F:chemorepellent activity"/>
    <property type="evidence" value="ECO:0007669"/>
    <property type="project" value="TreeGrafter"/>
</dbReference>
<protein>
    <submittedName>
        <fullName evidence="17">Sema domain-containing protein</fullName>
    </submittedName>
</protein>
<evidence type="ECO:0000256" key="11">
    <source>
        <dbReference type="SAM" id="MobiDB-lite"/>
    </source>
</evidence>
<evidence type="ECO:0000259" key="14">
    <source>
        <dbReference type="PROSITE" id="PS50850"/>
    </source>
</evidence>
<evidence type="ECO:0000256" key="13">
    <source>
        <dbReference type="SAM" id="SignalP"/>
    </source>
</evidence>
<dbReference type="Pfam" id="PF01403">
    <property type="entry name" value="Sema"/>
    <property type="match status" value="1"/>
</dbReference>
<dbReference type="SMART" id="SM00630">
    <property type="entry name" value="Sema"/>
    <property type="match status" value="1"/>
</dbReference>
<evidence type="ECO:0000256" key="5">
    <source>
        <dbReference type="ARBA" id="ARBA00022902"/>
    </source>
</evidence>
<evidence type="ECO:0000256" key="8">
    <source>
        <dbReference type="ARBA" id="ARBA00023157"/>
    </source>
</evidence>
<feature type="transmembrane region" description="Helical" evidence="12">
    <location>
        <begin position="1002"/>
        <end position="1024"/>
    </location>
</feature>
<evidence type="ECO:0000313" key="16">
    <source>
        <dbReference type="Proteomes" id="UP000095281"/>
    </source>
</evidence>
<feature type="transmembrane region" description="Helical" evidence="12">
    <location>
        <begin position="610"/>
        <end position="632"/>
    </location>
</feature>
<feature type="signal peptide" evidence="13">
    <location>
        <begin position="1"/>
        <end position="19"/>
    </location>
</feature>